<keyword evidence="2 4" id="KW-0479">Metal-binding</keyword>
<dbReference type="GO" id="GO:0009055">
    <property type="term" value="F:electron transfer activity"/>
    <property type="evidence" value="ECO:0007669"/>
    <property type="project" value="InterPro"/>
</dbReference>
<comment type="caution">
    <text evidence="7">The sequence shown here is derived from an EMBL/GenBank/DDBJ whole genome shotgun (WGS) entry which is preliminary data.</text>
</comment>
<keyword evidence="1 4" id="KW-0349">Heme</keyword>
<evidence type="ECO:0000259" key="6">
    <source>
        <dbReference type="PROSITE" id="PS51007"/>
    </source>
</evidence>
<feature type="compositionally biased region" description="Polar residues" evidence="5">
    <location>
        <begin position="21"/>
        <end position="34"/>
    </location>
</feature>
<evidence type="ECO:0000313" key="7">
    <source>
        <dbReference type="EMBL" id="EPD14329.1"/>
    </source>
</evidence>
<protein>
    <submittedName>
        <fullName evidence="7">p-cresol methylhydroxylase subunit</fullName>
    </submittedName>
</protein>
<dbReference type="GO" id="GO:0020037">
    <property type="term" value="F:heme binding"/>
    <property type="evidence" value="ECO:0007669"/>
    <property type="project" value="InterPro"/>
</dbReference>
<proteinExistence type="predicted"/>
<dbReference type="Proteomes" id="UP000015462">
    <property type="component" value="Unassembled WGS sequence"/>
</dbReference>
<dbReference type="PROSITE" id="PS51257">
    <property type="entry name" value="PROKAR_LIPOPROTEIN"/>
    <property type="match status" value="1"/>
</dbReference>
<dbReference type="InterPro" id="IPR009056">
    <property type="entry name" value="Cyt_c-like_dom"/>
</dbReference>
<dbReference type="Pfam" id="PF13442">
    <property type="entry name" value="Cytochrome_CBB3"/>
    <property type="match status" value="1"/>
</dbReference>
<evidence type="ECO:0000256" key="2">
    <source>
        <dbReference type="ARBA" id="ARBA00022723"/>
    </source>
</evidence>
<evidence type="ECO:0000256" key="1">
    <source>
        <dbReference type="ARBA" id="ARBA00022617"/>
    </source>
</evidence>
<dbReference type="SUPFAM" id="SSF46626">
    <property type="entry name" value="Cytochrome c"/>
    <property type="match status" value="1"/>
</dbReference>
<keyword evidence="8" id="KW-1185">Reference proteome</keyword>
<evidence type="ECO:0000256" key="3">
    <source>
        <dbReference type="ARBA" id="ARBA00023004"/>
    </source>
</evidence>
<reference evidence="7 8" key="1">
    <citation type="journal article" date="2013" name="Genome Announc.">
        <title>Genome Sequence of the Pyrene- and Fluoranthene-Degrading Bacterium Cycloclasticus sp. Strain PY97M.</title>
        <authorList>
            <person name="Cui Z."/>
            <person name="Xu G."/>
            <person name="Li Q."/>
            <person name="Gao W."/>
            <person name="Zheng L."/>
        </authorList>
    </citation>
    <scope>NUCLEOTIDE SEQUENCE [LARGE SCALE GENOMIC DNA]</scope>
    <source>
        <strain evidence="7 8">PY97M</strain>
    </source>
</reference>
<evidence type="ECO:0000313" key="8">
    <source>
        <dbReference type="Proteomes" id="UP000015462"/>
    </source>
</evidence>
<dbReference type="EMBL" id="ASHL01000001">
    <property type="protein sequence ID" value="EPD14329.1"/>
    <property type="molecule type" value="Genomic_DNA"/>
</dbReference>
<gene>
    <name evidence="7" type="ORF">L196_02490</name>
</gene>
<evidence type="ECO:0000256" key="5">
    <source>
        <dbReference type="SAM" id="MobiDB-lite"/>
    </source>
</evidence>
<dbReference type="PROSITE" id="PS51007">
    <property type="entry name" value="CYTC"/>
    <property type="match status" value="1"/>
</dbReference>
<dbReference type="AlphaFoldDB" id="A0AB33Z5F2"/>
<dbReference type="Gene3D" id="1.10.760.10">
    <property type="entry name" value="Cytochrome c-like domain"/>
    <property type="match status" value="1"/>
</dbReference>
<dbReference type="InterPro" id="IPR036909">
    <property type="entry name" value="Cyt_c-like_dom_sf"/>
</dbReference>
<name>A0AB33Z5F2_9GAMM</name>
<dbReference type="GO" id="GO:0046872">
    <property type="term" value="F:metal ion binding"/>
    <property type="evidence" value="ECO:0007669"/>
    <property type="project" value="UniProtKB-KW"/>
</dbReference>
<organism evidence="7 8">
    <name type="scientific">Cycloclasticus pugetii</name>
    <dbReference type="NCBI Taxonomy" id="34068"/>
    <lineage>
        <taxon>Bacteria</taxon>
        <taxon>Pseudomonadati</taxon>
        <taxon>Pseudomonadota</taxon>
        <taxon>Gammaproteobacteria</taxon>
        <taxon>Thiotrichales</taxon>
        <taxon>Piscirickettsiaceae</taxon>
        <taxon>Cycloclasticus</taxon>
    </lineage>
</organism>
<evidence type="ECO:0000256" key="4">
    <source>
        <dbReference type="PROSITE-ProRule" id="PRU00433"/>
    </source>
</evidence>
<feature type="region of interest" description="Disordered" evidence="5">
    <location>
        <begin position="21"/>
        <end position="53"/>
    </location>
</feature>
<feature type="domain" description="Cytochrome c" evidence="6">
    <location>
        <begin position="52"/>
        <end position="138"/>
    </location>
</feature>
<dbReference type="RefSeq" id="WP_015005304.1">
    <property type="nucleotide sequence ID" value="NZ_JARGOU010000034.1"/>
</dbReference>
<keyword evidence="3 4" id="KW-0408">Iron</keyword>
<accession>A0AB33Z5F2</accession>
<sequence length="147" mass="16264">MSKYFLIITSLLFLTACDQQTTDSATNPEPSTQKETAEIPETVAEPTSNYEPSNRSGKVIFDLHCAGCHDSGNAYAATKQLALVRGKDLAVIRERTDLVPDYIKYIVRDGLLEMPPFRPTDINDKELDNLAAYIVDSAKAHANKESK</sequence>